<dbReference type="eggNOG" id="arCOG11189">
    <property type="taxonomic scope" value="Archaea"/>
</dbReference>
<evidence type="ECO:0000313" key="2">
    <source>
        <dbReference type="Proteomes" id="UP000010843"/>
    </source>
</evidence>
<reference evidence="2" key="1">
    <citation type="submission" date="2012-02" db="EMBL/GenBank/DDBJ databases">
        <title>Complete sequence of chromosome of Natrinema pellirubrum DSM 15624.</title>
        <authorList>
            <person name="Lucas S."/>
            <person name="Han J."/>
            <person name="Lapidus A."/>
            <person name="Cheng J.-F."/>
            <person name="Goodwin L."/>
            <person name="Pitluck S."/>
            <person name="Peters L."/>
            <person name="Teshima H."/>
            <person name="Detter J.C."/>
            <person name="Han C."/>
            <person name="Tapia R."/>
            <person name="Land M."/>
            <person name="Hauser L."/>
            <person name="Kyrpides N."/>
            <person name="Ivanova N."/>
            <person name="Pagani I."/>
            <person name="Sproer C."/>
            <person name="Anderson I."/>
            <person name="Woyke T."/>
        </authorList>
    </citation>
    <scope>NUCLEOTIDE SEQUENCE [LARGE SCALE GENOMIC DNA]</scope>
    <source>
        <strain evidence="2">DSM 15624 / JCM 10476 / NCIMB 786</strain>
    </source>
</reference>
<dbReference type="PROSITE" id="PS51257">
    <property type="entry name" value="PROKAR_LIPOPROTEIN"/>
    <property type="match status" value="1"/>
</dbReference>
<name>L0JIU1_NATP1</name>
<accession>L0JIU1</accession>
<dbReference type="HOGENOM" id="CLU_1830643_0_0_2"/>
<dbReference type="Proteomes" id="UP000010843">
    <property type="component" value="Chromosome"/>
</dbReference>
<evidence type="ECO:0008006" key="3">
    <source>
        <dbReference type="Google" id="ProtNLM"/>
    </source>
</evidence>
<dbReference type="EMBL" id="CP003372">
    <property type="protein sequence ID" value="AGB30487.1"/>
    <property type="molecule type" value="Genomic_DNA"/>
</dbReference>
<protein>
    <recommendedName>
        <fullName evidence="3">Lipoprotein</fullName>
    </recommendedName>
</protein>
<sequence length="140" mass="15578">MERRELLAISGTMLLSGCGVFDSRVRLGGVRLENFDAKSREVDIRIKKDGNIVYDETVSIDSPSDTVSTRIIDCPWDTDAKSAYSVSAKVFDRAEWTELALDKEGGACQWVSVQCENDGIHLDSRNCNDYPETPCDLPAR</sequence>
<dbReference type="RefSeq" id="WP_015298721.1">
    <property type="nucleotide sequence ID" value="NC_019962.1"/>
</dbReference>
<evidence type="ECO:0000313" key="1">
    <source>
        <dbReference type="EMBL" id="AGB30487.1"/>
    </source>
</evidence>
<gene>
    <name evidence="1" type="ordered locus">Natpe_0560</name>
</gene>
<dbReference type="GeneID" id="14335019"/>
<proteinExistence type="predicted"/>
<dbReference type="AlphaFoldDB" id="L0JIU1"/>
<dbReference type="KEGG" id="npe:Natpe_0560"/>
<organism evidence="1 2">
    <name type="scientific">Natrinema pellirubrum (strain DSM 15624 / CIP 106293 / JCM 10476 / NCIMB 786 / 157)</name>
    <dbReference type="NCBI Taxonomy" id="797303"/>
    <lineage>
        <taxon>Archaea</taxon>
        <taxon>Methanobacteriati</taxon>
        <taxon>Methanobacteriota</taxon>
        <taxon>Stenosarchaea group</taxon>
        <taxon>Halobacteria</taxon>
        <taxon>Halobacteriales</taxon>
        <taxon>Natrialbaceae</taxon>
        <taxon>Natrinema</taxon>
    </lineage>
</organism>